<evidence type="ECO:0000256" key="1">
    <source>
        <dbReference type="ARBA" id="ARBA00022801"/>
    </source>
</evidence>
<dbReference type="InterPro" id="IPR005754">
    <property type="entry name" value="Sortase"/>
</dbReference>
<keyword evidence="2" id="KW-0472">Membrane</keyword>
<keyword evidence="2" id="KW-0812">Transmembrane</keyword>
<dbReference type="AlphaFoldDB" id="A0A1G2FM92"/>
<reference evidence="3 4" key="1">
    <citation type="journal article" date="2016" name="Nat. Commun.">
        <title>Thousands of microbial genomes shed light on interconnected biogeochemical processes in an aquifer system.</title>
        <authorList>
            <person name="Anantharaman K."/>
            <person name="Brown C.T."/>
            <person name="Hug L.A."/>
            <person name="Sharon I."/>
            <person name="Castelle C.J."/>
            <person name="Probst A.J."/>
            <person name="Thomas B.C."/>
            <person name="Singh A."/>
            <person name="Wilkins M.J."/>
            <person name="Karaoz U."/>
            <person name="Brodie E.L."/>
            <person name="Williams K.H."/>
            <person name="Hubbard S.S."/>
            <person name="Banfield J.F."/>
        </authorList>
    </citation>
    <scope>NUCLEOTIDE SEQUENCE [LARGE SCALE GENOMIC DNA]</scope>
</reference>
<evidence type="ECO:0000256" key="2">
    <source>
        <dbReference type="SAM" id="Phobius"/>
    </source>
</evidence>
<evidence type="ECO:0000313" key="4">
    <source>
        <dbReference type="Proteomes" id="UP000177247"/>
    </source>
</evidence>
<sequence>MSIRNIHSFFIIWLILFSAGFIFLSWSFFWSGANAGKWTYGKLPLSGEAVLSPHSIFIPKLNLRTPIIFSRSEEKEDISQTLEQGIVHWPETGYPGEKRNMALVGHSSGYFWENSPYTEIFSHLDKLTGGDTIIIFYNQKRYFYQVEEIKVVASNSIKVLPDETDLTLITCWPPGTTLKRLVIKAKLI</sequence>
<dbReference type="Gene3D" id="2.40.260.10">
    <property type="entry name" value="Sortase"/>
    <property type="match status" value="1"/>
</dbReference>
<dbReference type="GO" id="GO:0016787">
    <property type="term" value="F:hydrolase activity"/>
    <property type="evidence" value="ECO:0007669"/>
    <property type="project" value="UniProtKB-KW"/>
</dbReference>
<feature type="transmembrane region" description="Helical" evidence="2">
    <location>
        <begin position="6"/>
        <end position="29"/>
    </location>
</feature>
<dbReference type="SUPFAM" id="SSF63817">
    <property type="entry name" value="Sortase"/>
    <property type="match status" value="1"/>
</dbReference>
<dbReference type="Pfam" id="PF04203">
    <property type="entry name" value="Sortase"/>
    <property type="match status" value="1"/>
</dbReference>
<organism evidence="3 4">
    <name type="scientific">Candidatus Portnoybacteria bacterium RIFCSPHIGHO2_12_FULL_40_11</name>
    <dbReference type="NCBI Taxonomy" id="1801998"/>
    <lineage>
        <taxon>Bacteria</taxon>
        <taxon>Candidatus Portnoyibacteriota</taxon>
    </lineage>
</organism>
<evidence type="ECO:0008006" key="5">
    <source>
        <dbReference type="Google" id="ProtNLM"/>
    </source>
</evidence>
<keyword evidence="2" id="KW-1133">Transmembrane helix</keyword>
<proteinExistence type="predicted"/>
<dbReference type="Proteomes" id="UP000177247">
    <property type="component" value="Unassembled WGS sequence"/>
</dbReference>
<comment type="caution">
    <text evidence="3">The sequence shown here is derived from an EMBL/GenBank/DDBJ whole genome shotgun (WGS) entry which is preliminary data.</text>
</comment>
<name>A0A1G2FM92_9BACT</name>
<accession>A0A1G2FM92</accession>
<protein>
    <recommendedName>
        <fullName evidence="5">Sortase</fullName>
    </recommendedName>
</protein>
<dbReference type="EMBL" id="MHNC01000014">
    <property type="protein sequence ID" value="OGZ38937.1"/>
    <property type="molecule type" value="Genomic_DNA"/>
</dbReference>
<dbReference type="InterPro" id="IPR023365">
    <property type="entry name" value="Sortase_dom-sf"/>
</dbReference>
<dbReference type="NCBIfam" id="TIGR01076">
    <property type="entry name" value="sortase_fam"/>
    <property type="match status" value="1"/>
</dbReference>
<gene>
    <name evidence="3" type="ORF">A3E90_03040</name>
</gene>
<keyword evidence="1" id="KW-0378">Hydrolase</keyword>
<evidence type="ECO:0000313" key="3">
    <source>
        <dbReference type="EMBL" id="OGZ38937.1"/>
    </source>
</evidence>